<evidence type="ECO:0000259" key="5">
    <source>
        <dbReference type="Pfam" id="PF25994"/>
    </source>
</evidence>
<protein>
    <submittedName>
        <fullName evidence="6">Polysaccharide export outer membrane protein</fullName>
    </submittedName>
</protein>
<evidence type="ECO:0000259" key="3">
    <source>
        <dbReference type="Pfam" id="PF02563"/>
    </source>
</evidence>
<evidence type="ECO:0000313" key="6">
    <source>
        <dbReference type="EMBL" id="RDI59309.1"/>
    </source>
</evidence>
<dbReference type="AlphaFoldDB" id="A0A370HLD9"/>
<reference evidence="6 7" key="1">
    <citation type="submission" date="2018-07" db="EMBL/GenBank/DDBJ databases">
        <title>Genomic Encyclopedia of Type Strains, Phase IV (KMG-IV): sequencing the most valuable type-strain genomes for metagenomic binning, comparative biology and taxonomic classification.</title>
        <authorList>
            <person name="Goeker M."/>
        </authorList>
    </citation>
    <scope>NUCLEOTIDE SEQUENCE [LARGE SCALE GENOMIC DNA]</scope>
    <source>
        <strain evidence="6 7">DSM 14364</strain>
    </source>
</reference>
<dbReference type="EMBL" id="QQBB01000004">
    <property type="protein sequence ID" value="RDI59309.1"/>
    <property type="molecule type" value="Genomic_DNA"/>
</dbReference>
<sequence length="427" mass="47784">MTKLSFQVPCCWKRVLSAIRRCSAAAAVALLLHPANAFAEYLIAPGDTLEISIVSLPELRQRVQVNLEGQVAYPLLGSLSVAGLSLTDIQGKLKNELTNKSVRNRSPDGTERVVYIYPEEVSVTIAEYRPIYVNGDVSKPGELPYRPKMTVRQAIALAGGIDVLRFRTRDPNLEEVDLRSETNLLRAEFLRQQVLVARLEAELNGQPEFTASEDKAAVELVADLQKSQSDQLKLALSDHDKEMSSLGRGLEQTRSQIDTLGRLQEQLTQNYQQQAGEVSRLRSSFERGLASVARIAEEQRALAFASERLLQTEAQLTLAKKGEEEQRRQLQKVEDQRRLKLMGDLQEAQVKLSDIRSRIRAAEDKLVYVGSLRSRLASDTNAKPRLQIFRKDGGAWQGRDVDEDVELTPGDVIEVALRQSPMMRTLP</sequence>
<proteinExistence type="predicted"/>
<accession>A0A370HLD9</accession>
<dbReference type="Pfam" id="PF02563">
    <property type="entry name" value="Poly_export"/>
    <property type="match status" value="1"/>
</dbReference>
<dbReference type="Gene3D" id="3.30.1950.10">
    <property type="entry name" value="wza like domain"/>
    <property type="match status" value="1"/>
</dbReference>
<keyword evidence="7" id="KW-1185">Reference proteome</keyword>
<keyword evidence="1 2" id="KW-0732">Signal</keyword>
<evidence type="ECO:0000259" key="4">
    <source>
        <dbReference type="Pfam" id="PF10531"/>
    </source>
</evidence>
<dbReference type="InterPro" id="IPR003715">
    <property type="entry name" value="Poly_export_N"/>
</dbReference>
<dbReference type="GO" id="GO:0015159">
    <property type="term" value="F:polysaccharide transmembrane transporter activity"/>
    <property type="evidence" value="ECO:0007669"/>
    <property type="project" value="InterPro"/>
</dbReference>
<feature type="domain" description="Polysaccharide export protein N-terminal" evidence="3">
    <location>
        <begin position="39"/>
        <end position="103"/>
    </location>
</feature>
<dbReference type="Pfam" id="PF25994">
    <property type="entry name" value="HH_AprE"/>
    <property type="match status" value="1"/>
</dbReference>
<comment type="caution">
    <text evidence="6">The sequence shown here is derived from an EMBL/GenBank/DDBJ whole genome shotgun (WGS) entry which is preliminary data.</text>
</comment>
<dbReference type="PANTHER" id="PTHR33619">
    <property type="entry name" value="POLYSACCHARIDE EXPORT PROTEIN GFCE-RELATED"/>
    <property type="match status" value="1"/>
</dbReference>
<organism evidence="6 7">
    <name type="scientific">Microvirga subterranea</name>
    <dbReference type="NCBI Taxonomy" id="186651"/>
    <lineage>
        <taxon>Bacteria</taxon>
        <taxon>Pseudomonadati</taxon>
        <taxon>Pseudomonadota</taxon>
        <taxon>Alphaproteobacteria</taxon>
        <taxon>Hyphomicrobiales</taxon>
        <taxon>Methylobacteriaceae</taxon>
        <taxon>Microvirga</taxon>
    </lineage>
</organism>
<dbReference type="OrthoDB" id="9798876at2"/>
<gene>
    <name evidence="6" type="ORF">DES45_104220</name>
</gene>
<feature type="signal peptide" evidence="2">
    <location>
        <begin position="1"/>
        <end position="39"/>
    </location>
</feature>
<feature type="domain" description="Soluble ligand binding" evidence="4">
    <location>
        <begin position="131"/>
        <end position="161"/>
    </location>
</feature>
<dbReference type="Pfam" id="PF10531">
    <property type="entry name" value="SLBB"/>
    <property type="match status" value="1"/>
</dbReference>
<dbReference type="InterPro" id="IPR049712">
    <property type="entry name" value="Poly_export"/>
</dbReference>
<dbReference type="RefSeq" id="WP_114770198.1">
    <property type="nucleotide sequence ID" value="NZ_QQBB01000004.1"/>
</dbReference>
<evidence type="ECO:0000256" key="1">
    <source>
        <dbReference type="ARBA" id="ARBA00022729"/>
    </source>
</evidence>
<dbReference type="PANTHER" id="PTHR33619:SF3">
    <property type="entry name" value="POLYSACCHARIDE EXPORT PROTEIN GFCE-RELATED"/>
    <property type="match status" value="1"/>
</dbReference>
<dbReference type="Proteomes" id="UP000254925">
    <property type="component" value="Unassembled WGS sequence"/>
</dbReference>
<evidence type="ECO:0000256" key="2">
    <source>
        <dbReference type="SAM" id="SignalP"/>
    </source>
</evidence>
<dbReference type="InterPro" id="IPR058781">
    <property type="entry name" value="HH_AprE-like"/>
</dbReference>
<evidence type="ECO:0000313" key="7">
    <source>
        <dbReference type="Proteomes" id="UP000254925"/>
    </source>
</evidence>
<feature type="chain" id="PRO_5016646507" evidence="2">
    <location>
        <begin position="40"/>
        <end position="427"/>
    </location>
</feature>
<name>A0A370HLD9_9HYPH</name>
<feature type="domain" description="AprE-like long alpha-helical hairpin" evidence="5">
    <location>
        <begin position="179"/>
        <end position="365"/>
    </location>
</feature>
<dbReference type="InterPro" id="IPR019554">
    <property type="entry name" value="Soluble_ligand-bd"/>
</dbReference>